<gene>
    <name evidence="2" type="ORF">ANANG_G00049580</name>
</gene>
<comment type="caution">
    <text evidence="2">The sequence shown here is derived from an EMBL/GenBank/DDBJ whole genome shotgun (WGS) entry which is preliminary data.</text>
</comment>
<evidence type="ECO:0000313" key="3">
    <source>
        <dbReference type="Proteomes" id="UP001044222"/>
    </source>
</evidence>
<dbReference type="InterPro" id="IPR031365">
    <property type="entry name" value="CMIP6"/>
</dbReference>
<protein>
    <submittedName>
        <fullName evidence="2">Uncharacterized protein</fullName>
    </submittedName>
</protein>
<name>A0A9D3MV46_ANGAN</name>
<organism evidence="2 3">
    <name type="scientific">Anguilla anguilla</name>
    <name type="common">European freshwater eel</name>
    <name type="synonym">Muraena anguilla</name>
    <dbReference type="NCBI Taxonomy" id="7936"/>
    <lineage>
        <taxon>Eukaryota</taxon>
        <taxon>Metazoa</taxon>
        <taxon>Chordata</taxon>
        <taxon>Craniata</taxon>
        <taxon>Vertebrata</taxon>
        <taxon>Euteleostomi</taxon>
        <taxon>Actinopterygii</taxon>
        <taxon>Neopterygii</taxon>
        <taxon>Teleostei</taxon>
        <taxon>Anguilliformes</taxon>
        <taxon>Anguillidae</taxon>
        <taxon>Anguilla</taxon>
    </lineage>
</organism>
<dbReference type="PANTHER" id="PTHR35087:SF1">
    <property type="entry name" value="RIKEN CDNA 4930505A04 GENE"/>
    <property type="match status" value="1"/>
</dbReference>
<proteinExistence type="predicted"/>
<reference evidence="2" key="1">
    <citation type="submission" date="2021-01" db="EMBL/GenBank/DDBJ databases">
        <title>A chromosome-scale assembly of European eel, Anguilla anguilla.</title>
        <authorList>
            <person name="Henkel C."/>
            <person name="Jong-Raadsen S.A."/>
            <person name="Dufour S."/>
            <person name="Weltzien F.-A."/>
            <person name="Palstra A.P."/>
            <person name="Pelster B."/>
            <person name="Spaink H.P."/>
            <person name="Van Den Thillart G.E."/>
            <person name="Jansen H."/>
            <person name="Zahm M."/>
            <person name="Klopp C."/>
            <person name="Cedric C."/>
            <person name="Louis A."/>
            <person name="Berthelot C."/>
            <person name="Parey E."/>
            <person name="Roest Crollius H."/>
            <person name="Montfort J."/>
            <person name="Robinson-Rechavi M."/>
            <person name="Bucao C."/>
            <person name="Bouchez O."/>
            <person name="Gislard M."/>
            <person name="Lluch J."/>
            <person name="Milhes M."/>
            <person name="Lampietro C."/>
            <person name="Lopez Roques C."/>
            <person name="Donnadieu C."/>
            <person name="Braasch I."/>
            <person name="Desvignes T."/>
            <person name="Postlethwait J."/>
            <person name="Bobe J."/>
            <person name="Guiguen Y."/>
            <person name="Dirks R."/>
        </authorList>
    </citation>
    <scope>NUCLEOTIDE SEQUENCE</scope>
    <source>
        <strain evidence="2">Tag_6206</strain>
        <tissue evidence="2">Liver</tissue>
    </source>
</reference>
<dbReference type="AlphaFoldDB" id="A0A9D3MV46"/>
<dbReference type="Pfam" id="PF15667">
    <property type="entry name" value="CMIP6"/>
    <property type="match status" value="1"/>
</dbReference>
<dbReference type="PANTHER" id="PTHR35087">
    <property type="entry name" value="SIMILAR TO HYPOTHETICAL PROTEIN FLJ40298"/>
    <property type="match status" value="1"/>
</dbReference>
<evidence type="ECO:0000256" key="1">
    <source>
        <dbReference type="SAM" id="MobiDB-lite"/>
    </source>
</evidence>
<keyword evidence="3" id="KW-1185">Reference proteome</keyword>
<sequence length="307" mass="34214">MYQCAEICFPRKKRVPESFHSNTYRIFDENAPERLDSFKVYKDHIFPSRSAEEINLYKTHNNPQPHNVKFIRTNVRWLNAPISHMETKSTEADQSHWWPNGCDQGVTPKAPYSRDSIQRRDFRAPRTAPHAAPGGAVTPTPQQPLPLKVLQESMSFIHQYNSRRLKDQPYQGKRHGAFVWREVPPPNRWSRPGGPTGGGAFLRSEPSHSPGRGGNAMTSPQLGPHPAPRLPWDSDGALPANVTPPQTSPSQRFRTGGPLSEGPSAKHVSSDWASGAAAPKQRDRVRSLDTCPAALPTLRHGGRNSLP</sequence>
<dbReference type="EMBL" id="JAFIRN010000002">
    <property type="protein sequence ID" value="KAG5855489.1"/>
    <property type="molecule type" value="Genomic_DNA"/>
</dbReference>
<feature type="region of interest" description="Disordered" evidence="1">
    <location>
        <begin position="181"/>
        <end position="307"/>
    </location>
</feature>
<evidence type="ECO:0000313" key="2">
    <source>
        <dbReference type="EMBL" id="KAG5855489.1"/>
    </source>
</evidence>
<feature type="region of interest" description="Disordered" evidence="1">
    <location>
        <begin position="123"/>
        <end position="142"/>
    </location>
</feature>
<feature type="compositionally biased region" description="Polar residues" evidence="1">
    <location>
        <begin position="243"/>
        <end position="253"/>
    </location>
</feature>
<dbReference type="Proteomes" id="UP001044222">
    <property type="component" value="Unassembled WGS sequence"/>
</dbReference>
<accession>A0A9D3MV46</accession>